<evidence type="ECO:0000313" key="1">
    <source>
        <dbReference type="EMBL" id="KOB72775.1"/>
    </source>
</evidence>
<reference evidence="1 2" key="1">
    <citation type="journal article" date="2015" name="Genome Biol. Evol.">
        <title>The genome of winter moth (Operophtera brumata) provides a genomic perspective on sexual dimorphism and phenology.</title>
        <authorList>
            <person name="Derks M.F."/>
            <person name="Smit S."/>
            <person name="Salis L."/>
            <person name="Schijlen E."/>
            <person name="Bossers A."/>
            <person name="Mateman C."/>
            <person name="Pijl A.S."/>
            <person name="de Ridder D."/>
            <person name="Groenen M.A."/>
            <person name="Visser M.E."/>
            <person name="Megens H.J."/>
        </authorList>
    </citation>
    <scope>NUCLEOTIDE SEQUENCE [LARGE SCALE GENOMIC DNA]</scope>
    <source>
        <strain evidence="1">WM2013NL</strain>
        <tissue evidence="1">Head and thorax</tissue>
    </source>
</reference>
<dbReference type="AlphaFoldDB" id="A0A0L7LBK8"/>
<name>A0A0L7LBK8_OPEBR</name>
<keyword evidence="2" id="KW-1185">Reference proteome</keyword>
<accession>A0A0L7LBK8</accession>
<comment type="caution">
    <text evidence="1">The sequence shown here is derived from an EMBL/GenBank/DDBJ whole genome shotgun (WGS) entry which is preliminary data.</text>
</comment>
<gene>
    <name evidence="1" type="ORF">OBRU01_12277</name>
</gene>
<proteinExistence type="predicted"/>
<dbReference type="Proteomes" id="UP000037510">
    <property type="component" value="Unassembled WGS sequence"/>
</dbReference>
<sequence>MDYPELTMFFWRGLNFHQKEGPMTAWLCMICSEGIYRKKYASAVKRAMSHIPCIDGLIEITKNTKQASEISTITTLIAEILLITNAR</sequence>
<evidence type="ECO:0000313" key="2">
    <source>
        <dbReference type="Proteomes" id="UP000037510"/>
    </source>
</evidence>
<organism evidence="1 2">
    <name type="scientific">Operophtera brumata</name>
    <name type="common">Winter moth</name>
    <name type="synonym">Phalaena brumata</name>
    <dbReference type="NCBI Taxonomy" id="104452"/>
    <lineage>
        <taxon>Eukaryota</taxon>
        <taxon>Metazoa</taxon>
        <taxon>Ecdysozoa</taxon>
        <taxon>Arthropoda</taxon>
        <taxon>Hexapoda</taxon>
        <taxon>Insecta</taxon>
        <taxon>Pterygota</taxon>
        <taxon>Neoptera</taxon>
        <taxon>Endopterygota</taxon>
        <taxon>Lepidoptera</taxon>
        <taxon>Glossata</taxon>
        <taxon>Ditrysia</taxon>
        <taxon>Geometroidea</taxon>
        <taxon>Geometridae</taxon>
        <taxon>Larentiinae</taxon>
        <taxon>Operophtera</taxon>
    </lineage>
</organism>
<protein>
    <submittedName>
        <fullName evidence="1">Efflux ABC transporter, permease protein</fullName>
    </submittedName>
</protein>
<dbReference type="EMBL" id="JTDY01001828">
    <property type="protein sequence ID" value="KOB72775.1"/>
    <property type="molecule type" value="Genomic_DNA"/>
</dbReference>